<accession>A0AAP9YIW9</accession>
<dbReference type="SUPFAM" id="SSF55469">
    <property type="entry name" value="FMN-dependent nitroreductase-like"/>
    <property type="match status" value="2"/>
</dbReference>
<dbReference type="InterPro" id="IPR000415">
    <property type="entry name" value="Nitroreductase-like"/>
</dbReference>
<evidence type="ECO:0000313" key="2">
    <source>
        <dbReference type="Proteomes" id="UP000596192"/>
    </source>
</evidence>
<geneLocation type="plasmid" evidence="1 2">
    <name>unnamed1</name>
</geneLocation>
<dbReference type="PANTHER" id="PTHR23026">
    <property type="entry name" value="NADPH NITROREDUCTASE"/>
    <property type="match status" value="1"/>
</dbReference>
<dbReference type="Proteomes" id="UP000596192">
    <property type="component" value="Plasmid unnamed1"/>
</dbReference>
<dbReference type="InterPro" id="IPR050627">
    <property type="entry name" value="Nitroreductase/BluB"/>
</dbReference>
<proteinExistence type="predicted"/>
<evidence type="ECO:0000313" key="1">
    <source>
        <dbReference type="EMBL" id="QQE91255.1"/>
    </source>
</evidence>
<dbReference type="Gene3D" id="3.40.109.10">
    <property type="entry name" value="NADH Oxidase"/>
    <property type="match status" value="1"/>
</dbReference>
<dbReference type="AlphaFoldDB" id="A0AAP9YIW9"/>
<dbReference type="PANTHER" id="PTHR23026:SF123">
    <property type="entry name" value="NAD(P)H NITROREDUCTASE RV3131-RELATED"/>
    <property type="match status" value="1"/>
</dbReference>
<name>A0AAP9YIW9_9GAMM</name>
<dbReference type="NCBIfam" id="NF047509">
    <property type="entry name" value="Rv3131_FMN_oxido"/>
    <property type="match status" value="1"/>
</dbReference>
<dbReference type="RefSeq" id="WP_136890170.1">
    <property type="nucleotide sequence ID" value="NZ_CP066311.1"/>
</dbReference>
<organism evidence="1 2">
    <name type="scientific">Azotobacter chroococcum</name>
    <dbReference type="NCBI Taxonomy" id="353"/>
    <lineage>
        <taxon>Bacteria</taxon>
        <taxon>Pseudomonadati</taxon>
        <taxon>Pseudomonadota</taxon>
        <taxon>Gammaproteobacteria</taxon>
        <taxon>Pseudomonadales</taxon>
        <taxon>Pseudomonadaceae</taxon>
        <taxon>Azotobacter</taxon>
    </lineage>
</organism>
<dbReference type="EMBL" id="CP066311">
    <property type="protein sequence ID" value="QQE91255.1"/>
    <property type="molecule type" value="Genomic_DNA"/>
</dbReference>
<keyword evidence="1" id="KW-0614">Plasmid</keyword>
<gene>
    <name evidence="1" type="ORF">GKQ51_21935</name>
</gene>
<reference evidence="1 2" key="1">
    <citation type="submission" date="2020-12" db="EMBL/GenBank/DDBJ databases">
        <title>Genomic Analysis and Response surface optimization of nitrogen-fixing conditions for A. chroococcum strain HR1, Isolation from rhizosphere soil.</title>
        <authorList>
            <person name="Li J."/>
            <person name="Yang H."/>
            <person name="Liu H."/>
            <person name="Wang C."/>
            <person name="Tian Y."/>
            <person name="Lu X.Y."/>
        </authorList>
    </citation>
    <scope>NUCLEOTIDE SEQUENCE [LARGE SCALE GENOMIC DNA]</scope>
    <source>
        <strain evidence="1 2">HR1</strain>
        <plasmid evidence="1 2">unnamed1</plasmid>
    </source>
</reference>
<protein>
    <submittedName>
        <fullName evidence="1">Nitroreductase family protein</fullName>
    </submittedName>
</protein>
<dbReference type="GO" id="GO:0016491">
    <property type="term" value="F:oxidoreductase activity"/>
    <property type="evidence" value="ECO:0007669"/>
    <property type="project" value="InterPro"/>
</dbReference>
<sequence length="362" mass="38983">MKRRDVLTGAGGAVLLAGAGALGWRSAVGSTDGYEAFAHRLRAPLPASPEIEDLIRFATLAANGHNTQPWRFRVGENWIDVLPDLARATPVVDPDDHHLFVSLGCAAENLAIAGAASGRPGTLTTHQDGSVRYTFSRAAPRSEPLLAAIARRQSTRALYDGRAVPVSDIEALQRTARTSGVHMVVLMDRVRMGRVRDLVVAGNDDQMTDPAFMAELKAWLRFNPRSAMASGDGLFSAATGNPPLPDFLGRRAFDAFFTASSENDKYAQQIESSAGIVVFLAEYEDKAHWVAVGRACQRFALAATTLGLKHAFINQPVEVARLRSELAALVGAPGVRPDTVLRFGYGPTLPYSPRRPLATVMI</sequence>